<dbReference type="RefSeq" id="WP_021758967.1">
    <property type="nucleotide sequence ID" value="NZ_KI272057.1"/>
</dbReference>
<evidence type="ECO:0008006" key="3">
    <source>
        <dbReference type="Google" id="ProtNLM"/>
    </source>
</evidence>
<dbReference type="OrthoDB" id="5188280at2"/>
<comment type="caution">
    <text evidence="1">The sequence shown here is derived from an EMBL/GenBank/DDBJ whole genome shotgun (WGS) entry which is preliminary data.</text>
</comment>
<evidence type="ECO:0000313" key="2">
    <source>
        <dbReference type="Proteomes" id="UP000016605"/>
    </source>
</evidence>
<protein>
    <recommendedName>
        <fullName evidence="3">DNA-directed RNA polymerase subunit beta</fullName>
    </recommendedName>
</protein>
<dbReference type="AlphaFoldDB" id="U2RTF9"/>
<dbReference type="Proteomes" id="UP000016605">
    <property type="component" value="Unassembled WGS sequence"/>
</dbReference>
<reference evidence="1 2" key="1">
    <citation type="submission" date="2013-08" db="EMBL/GenBank/DDBJ databases">
        <authorList>
            <person name="Weinstock G."/>
            <person name="Sodergren E."/>
            <person name="Wylie T."/>
            <person name="Fulton L."/>
            <person name="Fulton R."/>
            <person name="Fronick C."/>
            <person name="O'Laughlin M."/>
            <person name="Godfrey J."/>
            <person name="Miner T."/>
            <person name="Herter B."/>
            <person name="Appelbaum E."/>
            <person name="Cordes M."/>
            <person name="Lek S."/>
            <person name="Wollam A."/>
            <person name="Pepin K.H."/>
            <person name="Palsikar V.B."/>
            <person name="Mitreva M."/>
            <person name="Wilson R.K."/>
        </authorList>
    </citation>
    <scope>NUCLEOTIDE SEQUENCE [LARGE SCALE GENOMIC DNA]</scope>
    <source>
        <strain evidence="1 2">ATCC 14665</strain>
    </source>
</reference>
<gene>
    <name evidence="1" type="ORF">N136_01584</name>
</gene>
<accession>U2RTF9</accession>
<proteinExistence type="predicted"/>
<dbReference type="HOGENOM" id="CLU_087285_0_0_11"/>
<dbReference type="EMBL" id="AWVQ01000193">
    <property type="protein sequence ID" value="ERK72066.1"/>
    <property type="molecule type" value="Genomic_DNA"/>
</dbReference>
<feature type="non-terminal residue" evidence="1">
    <location>
        <position position="163"/>
    </location>
</feature>
<sequence>MAERHHKPVTFPGGMFEAFLGGEDPAQISRVAHETARALLARVRENPDPDVVDRLVAYTDANGIDALAELWSRSNAKSLPGALWRIYLLRLLIRQDAEGTALLYQRGTEVLTSIDPVVAGAPTPAGPAEITELADRILRGLFEGDFAGALDRASAFCRVTAAG</sequence>
<evidence type="ECO:0000313" key="1">
    <source>
        <dbReference type="EMBL" id="ERK72066.1"/>
    </source>
</evidence>
<organism evidence="1 2">
    <name type="scientific">Leifsonia aquatica ATCC 14665</name>
    <dbReference type="NCBI Taxonomy" id="1358026"/>
    <lineage>
        <taxon>Bacteria</taxon>
        <taxon>Bacillati</taxon>
        <taxon>Actinomycetota</taxon>
        <taxon>Actinomycetes</taxon>
        <taxon>Micrococcales</taxon>
        <taxon>Microbacteriaceae</taxon>
        <taxon>Leifsonia</taxon>
    </lineage>
</organism>
<name>U2RTF9_LEIAQ</name>